<accession>A0A6J5F8L7</accession>
<name>A0A6J5F8L7_9BURK</name>
<dbReference type="Proteomes" id="UP000494363">
    <property type="component" value="Unassembled WGS sequence"/>
</dbReference>
<sequence length="65" mass="7272">MAIFLLADHARGHAHARTSQLSRYEVALVVSTIIVLLPVLLTRPPQQIWSCDVDGQDITTFPLKF</sequence>
<feature type="transmembrane region" description="Helical" evidence="1">
    <location>
        <begin position="21"/>
        <end position="41"/>
    </location>
</feature>
<reference evidence="2 3" key="1">
    <citation type="submission" date="2020-04" db="EMBL/GenBank/DDBJ databases">
        <authorList>
            <person name="De Canck E."/>
        </authorList>
    </citation>
    <scope>NUCLEOTIDE SEQUENCE [LARGE SCALE GENOMIC DNA]</scope>
    <source>
        <strain evidence="2 3">LMG 29542</strain>
    </source>
</reference>
<keyword evidence="1" id="KW-0472">Membrane</keyword>
<gene>
    <name evidence="2" type="ORF">LMG29542_08091</name>
</gene>
<evidence type="ECO:0000313" key="2">
    <source>
        <dbReference type="EMBL" id="CAB3774713.1"/>
    </source>
</evidence>
<organism evidence="2 3">
    <name type="scientific">Paraburkholderia humisilvae</name>
    <dbReference type="NCBI Taxonomy" id="627669"/>
    <lineage>
        <taxon>Bacteria</taxon>
        <taxon>Pseudomonadati</taxon>
        <taxon>Pseudomonadota</taxon>
        <taxon>Betaproteobacteria</taxon>
        <taxon>Burkholderiales</taxon>
        <taxon>Burkholderiaceae</taxon>
        <taxon>Paraburkholderia</taxon>
    </lineage>
</organism>
<protein>
    <submittedName>
        <fullName evidence="2">Uncharacterized protein</fullName>
    </submittedName>
</protein>
<evidence type="ECO:0000313" key="3">
    <source>
        <dbReference type="Proteomes" id="UP000494363"/>
    </source>
</evidence>
<evidence type="ECO:0000256" key="1">
    <source>
        <dbReference type="SAM" id="Phobius"/>
    </source>
</evidence>
<keyword evidence="1" id="KW-1133">Transmembrane helix</keyword>
<proteinExistence type="predicted"/>
<dbReference type="AlphaFoldDB" id="A0A6J5F8L7"/>
<keyword evidence="1" id="KW-0812">Transmembrane</keyword>
<dbReference type="EMBL" id="CADIKH010000156">
    <property type="protein sequence ID" value="CAB3774713.1"/>
    <property type="molecule type" value="Genomic_DNA"/>
</dbReference>
<keyword evidence="3" id="KW-1185">Reference proteome</keyword>